<gene>
    <name evidence="17" type="ORF">P43SY_004584</name>
</gene>
<sequence length="971" mass="109459">MTRHETDVVTLCGGGGEVSGKQPKPKAATDPSGVEATLLLTSFKNFGLNMLPAWRDPFQQAMEGRNVQVLTLNIIEDWYMKLVQASIMRGLESQTPDTLRDATLVSTLLLLKMVVLPIMLGLGIDFFSLRLFNVTAQERVVFCMHNMVGAILVHWVLGITFMLFVTVSVLQLREVMHPDILANVIRPQEAHPDLLRSLLSENSMKHARAVDPIDDFEDDLMGEDDELAMGMVFDMDDHDHDHDHDFDDDDEEDEDGVERENDGDAADGDAAAVAVDGFIGAMRKSYKELMFNVHVHDNDGVRLGTHNIRGQCFDVNFFIDEVLLVAQPPSTTDAGPIMRRVLETCAAFKLPSGLQPERVRWLYDGLATASPTSSASSRYLLYWMQTSVRSKYNYSLEYAIAAANALELPLHVVYMLSDRSVADGTYRPRDLNAFGFATERHAKFAIEGLTCVQKRLASRGLSVQVLHHRHEHGPERAATPFWSDLDQEDDDQLSRPAPQDPKTVPSRSDLLDIYARNAALVITDRPYLRPWRDALAECVDAAKSRQRTWGLVQVESDVVVPCETASPKEEYAARTIRPKIHAQLKRFLVELTPQDVAEVVQTRDRPLELEDASIDVLDLSRPDDVLARLDLDRSVPGVTGFRGGEDVAVELAKSFLETKLGRYATDRNEPSGDGGSNLSLYLRFGHISPVRLALNAGKVKNAKEGKDSFLEELIVRRELAVNMCVYNDQYDTMGCLPEYATITLQVHAKDKREHLYTVEQLEAGKTYDVYWNAAQLEMVYTGKMHGYMRMYWAKKILEWTKTPELGFRIALYLNNKYALDAPDPNSYTGIAWSFGKHDQGWKERPIFGKVRPEEYFRLLKKTNVLDQLLELGAQMEAQDQELARLQAERAKHETVQERIYRELELYKGRFLEAQKALLEVVEGMTKVCITEEQLQQGSTSKDAVTRAGELAEERVMTDLQQLAKCPDAVKG</sequence>
<evidence type="ECO:0000256" key="2">
    <source>
        <dbReference type="ARBA" id="ARBA00006409"/>
    </source>
</evidence>
<dbReference type="GO" id="GO:0003677">
    <property type="term" value="F:DNA binding"/>
    <property type="evidence" value="ECO:0007669"/>
    <property type="project" value="UniProtKB-KW"/>
</dbReference>
<dbReference type="EC" id="4.1.99.3" evidence="3"/>
<dbReference type="SUPFAM" id="SSF48173">
    <property type="entry name" value="Cryptochrome/photolyase FAD-binding domain"/>
    <property type="match status" value="1"/>
</dbReference>
<dbReference type="Gene3D" id="3.40.50.620">
    <property type="entry name" value="HUPs"/>
    <property type="match status" value="1"/>
</dbReference>
<name>A0AAD5LDX0_PYTIN</name>
<evidence type="ECO:0000256" key="8">
    <source>
        <dbReference type="ARBA" id="ARBA00023125"/>
    </source>
</evidence>
<keyword evidence="18" id="KW-1185">Reference proteome</keyword>
<keyword evidence="6" id="KW-0227">DNA damage</keyword>
<keyword evidence="15" id="KW-0812">Transmembrane</keyword>
<organism evidence="17 18">
    <name type="scientific">Pythium insidiosum</name>
    <name type="common">Pythiosis disease agent</name>
    <dbReference type="NCBI Taxonomy" id="114742"/>
    <lineage>
        <taxon>Eukaryota</taxon>
        <taxon>Sar</taxon>
        <taxon>Stramenopiles</taxon>
        <taxon>Oomycota</taxon>
        <taxon>Peronosporomycetes</taxon>
        <taxon>Pythiales</taxon>
        <taxon>Pythiaceae</taxon>
        <taxon>Pythium</taxon>
    </lineage>
</organism>
<dbReference type="Gene3D" id="1.10.579.10">
    <property type="entry name" value="DNA Cyclobutane Dipyrimidine Photolyase, subunit A, domain 3"/>
    <property type="match status" value="1"/>
</dbReference>
<feature type="region of interest" description="Disordered" evidence="14">
    <location>
        <begin position="471"/>
        <end position="506"/>
    </location>
</feature>
<comment type="similarity">
    <text evidence="2">Belongs to the DNA photolyase class-2 family.</text>
</comment>
<feature type="compositionally biased region" description="Acidic residues" evidence="14">
    <location>
        <begin position="246"/>
        <end position="267"/>
    </location>
</feature>
<keyword evidence="9" id="KW-0234">DNA repair</keyword>
<evidence type="ECO:0000256" key="7">
    <source>
        <dbReference type="ARBA" id="ARBA00022827"/>
    </source>
</evidence>
<feature type="transmembrane region" description="Helical" evidence="15">
    <location>
        <begin position="148"/>
        <end position="170"/>
    </location>
</feature>
<dbReference type="PROSITE" id="PS51645">
    <property type="entry name" value="PHR_CRY_ALPHA_BETA"/>
    <property type="match status" value="1"/>
</dbReference>
<evidence type="ECO:0000256" key="1">
    <source>
        <dbReference type="ARBA" id="ARBA00001974"/>
    </source>
</evidence>
<dbReference type="InterPro" id="IPR052219">
    <property type="entry name" value="Photolyase_Class-2"/>
</dbReference>
<dbReference type="Proteomes" id="UP001209570">
    <property type="component" value="Unassembled WGS sequence"/>
</dbReference>
<dbReference type="InterPro" id="IPR006050">
    <property type="entry name" value="DNA_photolyase_N"/>
</dbReference>
<keyword evidence="15" id="KW-1133">Transmembrane helix</keyword>
<feature type="coiled-coil region" evidence="13">
    <location>
        <begin position="868"/>
        <end position="895"/>
    </location>
</feature>
<evidence type="ECO:0000256" key="6">
    <source>
        <dbReference type="ARBA" id="ARBA00022763"/>
    </source>
</evidence>
<keyword evidence="5" id="KW-0285">Flavoprotein</keyword>
<dbReference type="SUPFAM" id="SSF52425">
    <property type="entry name" value="Cryptochrome/photolyase, N-terminal domain"/>
    <property type="match status" value="2"/>
</dbReference>
<dbReference type="GO" id="GO:0000719">
    <property type="term" value="P:photoreactive repair"/>
    <property type="evidence" value="ECO:0007669"/>
    <property type="project" value="TreeGrafter"/>
</dbReference>
<dbReference type="Gene3D" id="1.25.40.80">
    <property type="match status" value="1"/>
</dbReference>
<evidence type="ECO:0000256" key="3">
    <source>
        <dbReference type="ARBA" id="ARBA00013149"/>
    </source>
</evidence>
<evidence type="ECO:0000256" key="12">
    <source>
        <dbReference type="ARBA" id="ARBA00033999"/>
    </source>
</evidence>
<accession>A0AAD5LDX0</accession>
<evidence type="ECO:0000313" key="17">
    <source>
        <dbReference type="EMBL" id="KAJ0395192.1"/>
    </source>
</evidence>
<protein>
    <recommendedName>
        <fullName evidence="4">Deoxyribodipyrimidine photo-lyase</fullName>
        <ecNumber evidence="3">4.1.99.3</ecNumber>
    </recommendedName>
    <alternativeName>
        <fullName evidence="11">DNA photolyase</fullName>
    </alternativeName>
</protein>
<dbReference type="InterPro" id="IPR036155">
    <property type="entry name" value="Crypto/Photolyase_N_sf"/>
</dbReference>
<evidence type="ECO:0000256" key="11">
    <source>
        <dbReference type="ARBA" id="ARBA00031671"/>
    </source>
</evidence>
<feature type="region of interest" description="Disordered" evidence="14">
    <location>
        <begin position="240"/>
        <end position="268"/>
    </location>
</feature>
<evidence type="ECO:0000313" key="18">
    <source>
        <dbReference type="Proteomes" id="UP001209570"/>
    </source>
</evidence>
<dbReference type="FunFam" id="1.10.579.10:FF:000002">
    <property type="entry name" value="Deoxyribodipyrimidine photolyase"/>
    <property type="match status" value="1"/>
</dbReference>
<evidence type="ECO:0000256" key="14">
    <source>
        <dbReference type="SAM" id="MobiDB-lite"/>
    </source>
</evidence>
<dbReference type="GO" id="GO:0003904">
    <property type="term" value="F:deoxyribodipyrimidine photo-lyase activity"/>
    <property type="evidence" value="ECO:0007669"/>
    <property type="project" value="UniProtKB-EC"/>
</dbReference>
<dbReference type="AlphaFoldDB" id="A0AAD5LDX0"/>
<feature type="domain" description="Photolyase/cryptochrome alpha/beta" evidence="16">
    <location>
        <begin position="378"/>
        <end position="562"/>
    </location>
</feature>
<feature type="region of interest" description="Disordered" evidence="14">
    <location>
        <begin position="11"/>
        <end position="31"/>
    </location>
</feature>
<keyword evidence="15" id="KW-0472">Membrane</keyword>
<comment type="cofactor">
    <cofactor evidence="1">
        <name>FAD</name>
        <dbReference type="ChEBI" id="CHEBI:57692"/>
    </cofactor>
</comment>
<comment type="catalytic activity">
    <reaction evidence="12">
        <text>cyclobutadipyrimidine (in DNA) = 2 pyrimidine residues (in DNA).</text>
        <dbReference type="EC" id="4.1.99.3"/>
    </reaction>
</comment>
<evidence type="ECO:0000256" key="15">
    <source>
        <dbReference type="SAM" id="Phobius"/>
    </source>
</evidence>
<keyword evidence="7" id="KW-0274">FAD</keyword>
<feature type="transmembrane region" description="Helical" evidence="15">
    <location>
        <begin position="104"/>
        <end position="127"/>
    </location>
</feature>
<keyword evidence="13" id="KW-0175">Coiled coil</keyword>
<reference evidence="17" key="1">
    <citation type="submission" date="2021-12" db="EMBL/GenBank/DDBJ databases">
        <title>Prjna785345.</title>
        <authorList>
            <person name="Rujirawat T."/>
            <person name="Krajaejun T."/>
        </authorList>
    </citation>
    <scope>NUCLEOTIDE SEQUENCE</scope>
    <source>
        <strain evidence="17">Pi057C3</strain>
    </source>
</reference>
<evidence type="ECO:0000256" key="5">
    <source>
        <dbReference type="ARBA" id="ARBA00022630"/>
    </source>
</evidence>
<dbReference type="PANTHER" id="PTHR10211">
    <property type="entry name" value="DEOXYRIBODIPYRIMIDINE PHOTOLYASE"/>
    <property type="match status" value="1"/>
</dbReference>
<evidence type="ECO:0000256" key="9">
    <source>
        <dbReference type="ARBA" id="ARBA00023204"/>
    </source>
</evidence>
<evidence type="ECO:0000256" key="4">
    <source>
        <dbReference type="ARBA" id="ARBA00014046"/>
    </source>
</evidence>
<evidence type="ECO:0000256" key="13">
    <source>
        <dbReference type="SAM" id="Coils"/>
    </source>
</evidence>
<proteinExistence type="inferred from homology"/>
<keyword evidence="10" id="KW-0456">Lyase</keyword>
<comment type="caution">
    <text evidence="17">The sequence shown here is derived from an EMBL/GenBank/DDBJ whole genome shotgun (WGS) entry which is preliminary data.</text>
</comment>
<dbReference type="InterPro" id="IPR036134">
    <property type="entry name" value="Crypto/Photolyase_FAD-like_sf"/>
</dbReference>
<dbReference type="EMBL" id="JAKCXM010000359">
    <property type="protein sequence ID" value="KAJ0395192.1"/>
    <property type="molecule type" value="Genomic_DNA"/>
</dbReference>
<dbReference type="InterPro" id="IPR014729">
    <property type="entry name" value="Rossmann-like_a/b/a_fold"/>
</dbReference>
<evidence type="ECO:0000259" key="16">
    <source>
        <dbReference type="PROSITE" id="PS51645"/>
    </source>
</evidence>
<keyword evidence="8" id="KW-0238">DNA-binding</keyword>
<dbReference type="PANTHER" id="PTHR10211:SF0">
    <property type="entry name" value="DEOXYRIBODIPYRIMIDINE PHOTO-LYASE"/>
    <property type="match status" value="1"/>
</dbReference>
<evidence type="ECO:0000256" key="10">
    <source>
        <dbReference type="ARBA" id="ARBA00023239"/>
    </source>
</evidence>